<evidence type="ECO:0000256" key="2">
    <source>
        <dbReference type="ARBA" id="ARBA00023022"/>
    </source>
</evidence>
<dbReference type="Proteomes" id="UP001487740">
    <property type="component" value="Unassembled WGS sequence"/>
</dbReference>
<accession>A0AAW0UFB8</accession>
<dbReference type="AlphaFoldDB" id="A0AAW0UFB8"/>
<gene>
    <name evidence="4" type="ORF">O3P69_004146</name>
</gene>
<evidence type="ECO:0000256" key="1">
    <source>
        <dbReference type="ARBA" id="ARBA00022529"/>
    </source>
</evidence>
<name>A0AAW0UFB8_SCYPA</name>
<evidence type="ECO:0008006" key="6">
    <source>
        <dbReference type="Google" id="ProtNLM"/>
    </source>
</evidence>
<keyword evidence="2" id="KW-0044">Antibiotic</keyword>
<evidence type="ECO:0000313" key="5">
    <source>
        <dbReference type="Proteomes" id="UP001487740"/>
    </source>
</evidence>
<evidence type="ECO:0000313" key="4">
    <source>
        <dbReference type="EMBL" id="KAK8398848.1"/>
    </source>
</evidence>
<keyword evidence="5" id="KW-1185">Reference proteome</keyword>
<dbReference type="GO" id="GO:0042742">
    <property type="term" value="P:defense response to bacterium"/>
    <property type="evidence" value="ECO:0007669"/>
    <property type="project" value="UniProtKB-KW"/>
</dbReference>
<protein>
    <recommendedName>
        <fullName evidence="6">Anti-lipopolysaccharide factor</fullName>
    </recommendedName>
</protein>
<evidence type="ECO:0000256" key="3">
    <source>
        <dbReference type="SAM" id="SignalP"/>
    </source>
</evidence>
<feature type="signal peptide" evidence="3">
    <location>
        <begin position="1"/>
        <end position="26"/>
    </location>
</feature>
<sequence>MRCGVLAGLCVALVGVCVHVPKPCEAHLELVAPILKKLTAQWKADKMSLLGHKCHYYGTLTGTGVKQYYYGKFSCPGLADFSGMSKAKDKLESMVAAAKDFLLQAFKLGIIKLQDAVSWLEAKCLGLGC</sequence>
<comment type="caution">
    <text evidence="4">The sequence shown here is derived from an EMBL/GenBank/DDBJ whole genome shotgun (WGS) entry which is preliminary data.</text>
</comment>
<dbReference type="InterPro" id="IPR038539">
    <property type="entry name" value="Anti-LPS_factor/Scygonadin_sf"/>
</dbReference>
<dbReference type="InterPro" id="IPR024509">
    <property type="entry name" value="Anti-LPS_factor/Scygonadin"/>
</dbReference>
<feature type="chain" id="PRO_5043687814" description="Anti-lipopolysaccharide factor" evidence="3">
    <location>
        <begin position="27"/>
        <end position="129"/>
    </location>
</feature>
<reference evidence="4 5" key="1">
    <citation type="submission" date="2023-03" db="EMBL/GenBank/DDBJ databases">
        <title>High-quality genome of Scylla paramamosain provides insights in environmental adaptation.</title>
        <authorList>
            <person name="Zhang L."/>
        </authorList>
    </citation>
    <scope>NUCLEOTIDE SEQUENCE [LARGE SCALE GENOMIC DNA]</scope>
    <source>
        <strain evidence="4">LZ_2023a</strain>
        <tissue evidence="4">Muscle</tissue>
    </source>
</reference>
<keyword evidence="1" id="KW-0929">Antimicrobial</keyword>
<keyword evidence="3" id="KW-0732">Signal</keyword>
<dbReference type="Pfam" id="PF11630">
    <property type="entry name" value="Anti-LPS-SCYG"/>
    <property type="match status" value="1"/>
</dbReference>
<organism evidence="4 5">
    <name type="scientific">Scylla paramamosain</name>
    <name type="common">Mud crab</name>
    <dbReference type="NCBI Taxonomy" id="85552"/>
    <lineage>
        <taxon>Eukaryota</taxon>
        <taxon>Metazoa</taxon>
        <taxon>Ecdysozoa</taxon>
        <taxon>Arthropoda</taxon>
        <taxon>Crustacea</taxon>
        <taxon>Multicrustacea</taxon>
        <taxon>Malacostraca</taxon>
        <taxon>Eumalacostraca</taxon>
        <taxon>Eucarida</taxon>
        <taxon>Decapoda</taxon>
        <taxon>Pleocyemata</taxon>
        <taxon>Brachyura</taxon>
        <taxon>Eubrachyura</taxon>
        <taxon>Portunoidea</taxon>
        <taxon>Portunidae</taxon>
        <taxon>Portuninae</taxon>
        <taxon>Scylla</taxon>
    </lineage>
</organism>
<dbReference type="EMBL" id="JARAKH010000012">
    <property type="protein sequence ID" value="KAK8398848.1"/>
    <property type="molecule type" value="Genomic_DNA"/>
</dbReference>
<proteinExistence type="predicted"/>
<dbReference type="Gene3D" id="3.30.160.320">
    <property type="match status" value="1"/>
</dbReference>